<dbReference type="STRING" id="23.BEL05_01160"/>
<evidence type="ECO:0000313" key="3">
    <source>
        <dbReference type="Proteomes" id="UP000095230"/>
    </source>
</evidence>
<proteinExistence type="predicted"/>
<dbReference type="Gene3D" id="1.10.8.650">
    <property type="entry name" value="Uncharacterised protein PF13642 yp_926445, C-terminal domain"/>
    <property type="match status" value="1"/>
</dbReference>
<name>A0A1E5IUR3_SHECO</name>
<dbReference type="EMBL" id="BPEU01000002">
    <property type="protein sequence ID" value="GIU35609.1"/>
    <property type="molecule type" value="Genomic_DNA"/>
</dbReference>
<dbReference type="RefSeq" id="WP_051413075.1">
    <property type="nucleotide sequence ID" value="NZ_BPEU01000002.1"/>
</dbReference>
<protein>
    <submittedName>
        <fullName evidence="2">Uncharacterized protein</fullName>
    </submittedName>
</protein>
<dbReference type="InterPro" id="IPR025284">
    <property type="entry name" value="DUF4144"/>
</dbReference>
<reference evidence="1 4" key="2">
    <citation type="submission" date="2021-05" db="EMBL/GenBank/DDBJ databases">
        <title>Molecular characterization for Shewanella algae harboring chromosomal blaOXA-55-like strains isolated from clinical and environment sample.</title>
        <authorList>
            <person name="Ohama Y."/>
            <person name="Aoki K."/>
            <person name="Harada S."/>
            <person name="Moriya K."/>
            <person name="Ishii Y."/>
            <person name="Tateda K."/>
        </authorList>
    </citation>
    <scope>NUCLEOTIDE SEQUENCE [LARGE SCALE GENOMIC DNA]</scope>
    <source>
        <strain evidence="1 4">MBTL60-118</strain>
    </source>
</reference>
<gene>
    <name evidence="2" type="ORF">BEL05_01160</name>
    <name evidence="1" type="ORF">TUM3794_03560</name>
</gene>
<evidence type="ECO:0000313" key="4">
    <source>
        <dbReference type="Proteomes" id="UP000773469"/>
    </source>
</evidence>
<dbReference type="EMBL" id="MCBT01000024">
    <property type="protein sequence ID" value="OEG74234.1"/>
    <property type="molecule type" value="Genomic_DNA"/>
</dbReference>
<dbReference type="AlphaFoldDB" id="A0A1E5IUR3"/>
<accession>A0A1E5IUR3</accession>
<evidence type="ECO:0000313" key="2">
    <source>
        <dbReference type="EMBL" id="OEG74234.1"/>
    </source>
</evidence>
<comment type="caution">
    <text evidence="2">The sequence shown here is derived from an EMBL/GenBank/DDBJ whole genome shotgun (WGS) entry which is preliminary data.</text>
</comment>
<dbReference type="Proteomes" id="UP000095230">
    <property type="component" value="Unassembled WGS sequence"/>
</dbReference>
<keyword evidence="4" id="KW-1185">Reference proteome</keyword>
<dbReference type="Proteomes" id="UP000773469">
    <property type="component" value="Unassembled WGS sequence"/>
</dbReference>
<reference evidence="2 3" key="1">
    <citation type="submission" date="2016-07" db="EMBL/GenBank/DDBJ databases">
        <title>Whole-genome of two Shewanella species isolated from a digestive organ of sea cucumber Apostichopus japonicus Selenka 1867.</title>
        <authorList>
            <person name="Hong H.-H."/>
            <person name="Choi H."/>
            <person name="Cheon S."/>
            <person name="Oh J.-S."/>
            <person name="Lee H.-G."/>
            <person name="Park C."/>
        </authorList>
    </citation>
    <scope>NUCLEOTIDE SEQUENCE [LARGE SCALE GENOMIC DNA]</scope>
    <source>
        <strain evidence="2 3">CSB03KR</strain>
    </source>
</reference>
<evidence type="ECO:0000313" key="1">
    <source>
        <dbReference type="EMBL" id="GIU35609.1"/>
    </source>
</evidence>
<dbReference type="Pfam" id="PF13642">
    <property type="entry name" value="DUF4144"/>
    <property type="match status" value="1"/>
</dbReference>
<organism evidence="2 3">
    <name type="scientific">Shewanella colwelliana</name>
    <name type="common">Alteromonas colwelliana</name>
    <dbReference type="NCBI Taxonomy" id="23"/>
    <lineage>
        <taxon>Bacteria</taxon>
        <taxon>Pseudomonadati</taxon>
        <taxon>Pseudomonadota</taxon>
        <taxon>Gammaproteobacteria</taxon>
        <taxon>Alteromonadales</taxon>
        <taxon>Shewanellaceae</taxon>
        <taxon>Shewanella</taxon>
    </lineage>
</organism>
<dbReference type="OrthoDB" id="5917977at2"/>
<sequence>MIAWPLLVKHPHDDHLLLLANLQLWLAELEINPSDEMMIIDSQGLSYHWRATADGGEFMLANEPVSLAQLLDWVRTHASLNGHCCTAKMGANTIEQVFEMMRYLEEN</sequence>